<evidence type="ECO:0000313" key="1">
    <source>
        <dbReference type="EMBL" id="MBP2318143.1"/>
    </source>
</evidence>
<dbReference type="Proteomes" id="UP001519331">
    <property type="component" value="Unassembled WGS sequence"/>
</dbReference>
<organism evidence="1 2">
    <name type="scientific">Nesterenkonia lacusekhoensis</name>
    <dbReference type="NCBI Taxonomy" id="150832"/>
    <lineage>
        <taxon>Bacteria</taxon>
        <taxon>Bacillati</taxon>
        <taxon>Actinomycetota</taxon>
        <taxon>Actinomycetes</taxon>
        <taxon>Micrococcales</taxon>
        <taxon>Micrococcaceae</taxon>
        <taxon>Nesterenkonia</taxon>
    </lineage>
</organism>
<protein>
    <submittedName>
        <fullName evidence="1">Uncharacterized protein</fullName>
    </submittedName>
</protein>
<name>A0ABS4T2M8_9MICC</name>
<proteinExistence type="predicted"/>
<keyword evidence="2" id="KW-1185">Reference proteome</keyword>
<sequence>MTRSLIDEVQDPNTYSTAHAAIAHAVEVMDNCRTRQRKQARYLEKGM</sequence>
<evidence type="ECO:0000313" key="2">
    <source>
        <dbReference type="Proteomes" id="UP001519331"/>
    </source>
</evidence>
<dbReference type="RefSeq" id="WP_210048481.1">
    <property type="nucleotide sequence ID" value="NZ_JAGINX010000001.1"/>
</dbReference>
<accession>A0ABS4T2M8</accession>
<comment type="caution">
    <text evidence="1">The sequence shown here is derived from an EMBL/GenBank/DDBJ whole genome shotgun (WGS) entry which is preliminary data.</text>
</comment>
<dbReference type="EMBL" id="JAGINX010000001">
    <property type="protein sequence ID" value="MBP2318143.1"/>
    <property type="molecule type" value="Genomic_DNA"/>
</dbReference>
<reference evidence="1 2" key="1">
    <citation type="submission" date="2021-03" db="EMBL/GenBank/DDBJ databases">
        <title>Sequencing the genomes of 1000 actinobacteria strains.</title>
        <authorList>
            <person name="Klenk H.-P."/>
        </authorList>
    </citation>
    <scope>NUCLEOTIDE SEQUENCE [LARGE SCALE GENOMIC DNA]</scope>
    <source>
        <strain evidence="1 2">DSM 12544</strain>
    </source>
</reference>
<gene>
    <name evidence="1" type="ORF">JOF45_001162</name>
</gene>